<dbReference type="AlphaFoldDB" id="A0A6C0HY42"/>
<protein>
    <submittedName>
        <fullName evidence="1">Uncharacterized protein</fullName>
    </submittedName>
</protein>
<accession>A0A6C0HY42</accession>
<name>A0A6C0HY42_9ZZZZ</name>
<reference evidence="1" key="1">
    <citation type="journal article" date="2020" name="Nature">
        <title>Giant virus diversity and host interactions through global metagenomics.</title>
        <authorList>
            <person name="Schulz F."/>
            <person name="Roux S."/>
            <person name="Paez-Espino D."/>
            <person name="Jungbluth S."/>
            <person name="Walsh D.A."/>
            <person name="Denef V.J."/>
            <person name="McMahon K.D."/>
            <person name="Konstantinidis K.T."/>
            <person name="Eloe-Fadrosh E.A."/>
            <person name="Kyrpides N.C."/>
            <person name="Woyke T."/>
        </authorList>
    </citation>
    <scope>NUCLEOTIDE SEQUENCE</scope>
    <source>
        <strain evidence="1">GVMAG-M-3300023184-177</strain>
    </source>
</reference>
<proteinExistence type="predicted"/>
<dbReference type="EMBL" id="MN740026">
    <property type="protein sequence ID" value="QHT84753.1"/>
    <property type="molecule type" value="Genomic_DNA"/>
</dbReference>
<evidence type="ECO:0000313" key="1">
    <source>
        <dbReference type="EMBL" id="QHT84753.1"/>
    </source>
</evidence>
<sequence length="153" mass="17533">MSFMFNYPIILTLPTGETINCKEVPVPNTSYSKLVKSDNSVAVLFCPNDGAGWSTDYPSSAANQLVFDSRIVQAVLSHEFYTNTQSVYEKCMKYISQFPWTQEPYLNNVPFFTAFSGLQVHFIPKHTMFRMFRTEYNGGESIELFHSSKYMVT</sequence>
<organism evidence="1">
    <name type="scientific">viral metagenome</name>
    <dbReference type="NCBI Taxonomy" id="1070528"/>
    <lineage>
        <taxon>unclassified sequences</taxon>
        <taxon>metagenomes</taxon>
        <taxon>organismal metagenomes</taxon>
    </lineage>
</organism>